<proteinExistence type="predicted"/>
<sequence>MIGSRFQYGKPQLKKLRQHHFLNNNGTTKNEKKRFKVVILVRDSSLVGLCVKRAPYLLKNTNTNFPENIKESCFDIQIKK</sequence>
<comment type="caution">
    <text evidence="1">The sequence shown here is derived from an EMBL/GenBank/DDBJ whole genome shotgun (WGS) entry which is preliminary data.</text>
</comment>
<accession>A0A0F4QUV9</accession>
<dbReference type="PATRIC" id="fig|43658.5.peg.1324"/>
<reference evidence="1 2" key="1">
    <citation type="journal article" date="2015" name="BMC Genomics">
        <title>Genome mining reveals unlocked bioactive potential of marine Gram-negative bacteria.</title>
        <authorList>
            <person name="Machado H."/>
            <person name="Sonnenschein E.C."/>
            <person name="Melchiorsen J."/>
            <person name="Gram L."/>
        </authorList>
    </citation>
    <scope>NUCLEOTIDE SEQUENCE [LARGE SCALE GENOMIC DNA]</scope>
    <source>
        <strain evidence="1 2">S2471</strain>
    </source>
</reference>
<dbReference type="AlphaFoldDB" id="A0A0F4QUV9"/>
<name>A0A0F4QUV9_9GAMM</name>
<keyword evidence="2" id="KW-1185">Reference proteome</keyword>
<dbReference type="EMBL" id="JXYA01000011">
    <property type="protein sequence ID" value="KJZ11129.1"/>
    <property type="molecule type" value="Genomic_DNA"/>
</dbReference>
<organism evidence="1 2">
    <name type="scientific">Pseudoalteromonas rubra</name>
    <dbReference type="NCBI Taxonomy" id="43658"/>
    <lineage>
        <taxon>Bacteria</taxon>
        <taxon>Pseudomonadati</taxon>
        <taxon>Pseudomonadota</taxon>
        <taxon>Gammaproteobacteria</taxon>
        <taxon>Alteromonadales</taxon>
        <taxon>Pseudoalteromonadaceae</taxon>
        <taxon>Pseudoalteromonas</taxon>
    </lineage>
</organism>
<dbReference type="Proteomes" id="UP000033452">
    <property type="component" value="Unassembled WGS sequence"/>
</dbReference>
<evidence type="ECO:0000313" key="1">
    <source>
        <dbReference type="EMBL" id="KJZ11129.1"/>
    </source>
</evidence>
<gene>
    <name evidence="1" type="ORF">TW77_06300</name>
</gene>
<evidence type="ECO:0000313" key="2">
    <source>
        <dbReference type="Proteomes" id="UP000033452"/>
    </source>
</evidence>
<protein>
    <submittedName>
        <fullName evidence="1">Uncharacterized protein</fullName>
    </submittedName>
</protein>